<dbReference type="Proteomes" id="UP000297890">
    <property type="component" value="Unassembled WGS sequence"/>
</dbReference>
<keyword evidence="2" id="KW-0067">ATP-binding</keyword>
<keyword evidence="1" id="KW-0464">Manganese</keyword>
<dbReference type="Gene3D" id="3.40.630.30">
    <property type="match status" value="1"/>
</dbReference>
<dbReference type="InterPro" id="IPR000182">
    <property type="entry name" value="GNAT_dom"/>
</dbReference>
<organism evidence="6 7">
    <name type="scientific">Candidatus Macondimonas diazotrophica</name>
    <dbReference type="NCBI Taxonomy" id="2305248"/>
    <lineage>
        <taxon>Bacteria</taxon>
        <taxon>Pseudomonadati</taxon>
        <taxon>Pseudomonadota</taxon>
        <taxon>Gammaproteobacteria</taxon>
        <taxon>Chromatiales</taxon>
        <taxon>Ectothiorhodospiraceae</taxon>
        <taxon>Candidatus Macondimonas</taxon>
    </lineage>
</organism>
<dbReference type="InterPro" id="IPR011761">
    <property type="entry name" value="ATP-grasp"/>
</dbReference>
<feature type="region of interest" description="Disordered" evidence="3">
    <location>
        <begin position="551"/>
        <end position="573"/>
    </location>
</feature>
<dbReference type="GO" id="GO:0018169">
    <property type="term" value="F:ribosomal S6-glutamic acid ligase activity"/>
    <property type="evidence" value="ECO:0007669"/>
    <property type="project" value="TreeGrafter"/>
</dbReference>
<dbReference type="Pfam" id="PF00583">
    <property type="entry name" value="Acetyltransf_1"/>
    <property type="match status" value="1"/>
</dbReference>
<evidence type="ECO:0000259" key="5">
    <source>
        <dbReference type="PROSITE" id="PS51186"/>
    </source>
</evidence>
<proteinExistence type="predicted"/>
<dbReference type="GO" id="GO:0046872">
    <property type="term" value="F:metal ion binding"/>
    <property type="evidence" value="ECO:0007669"/>
    <property type="project" value="InterPro"/>
</dbReference>
<dbReference type="NCBIfam" id="TIGR03103">
    <property type="entry name" value="trio_acet_GNAT"/>
    <property type="match status" value="1"/>
</dbReference>
<name>A0A4Z0F832_9GAMM</name>
<dbReference type="Gene3D" id="3.30.470.20">
    <property type="entry name" value="ATP-grasp fold, B domain"/>
    <property type="match status" value="2"/>
</dbReference>
<dbReference type="PANTHER" id="PTHR21621:SF0">
    <property type="entry name" value="BETA-CITRYLGLUTAMATE SYNTHASE B-RELATED"/>
    <property type="match status" value="1"/>
</dbReference>
<dbReference type="SUPFAM" id="SSF55729">
    <property type="entry name" value="Acyl-CoA N-acyltransferases (Nat)"/>
    <property type="match status" value="1"/>
</dbReference>
<sequence length="573" mass="63189">MRDQVSLYCGWGRIIFAQTFKDPGQIATEMIKERPGQRDIAAYVTKPHVVLSYAPQQLFLDPSDMLRLDLADFEAEVPNGGIEIRRIAQEAEAEAINDLYLKRDMVPSDANFIWRQRDAEKIVYLVAVDTHSGQVLGTVTGIDHKAVFDDPDNGASLWCLAVDPTALLPGVGQALVCALAQHFKDAGRTHMDLSVIHSNTQAKALYDKFGFKPVQVFAIKNKNAYNETLFIGPELEEDLNPYARIIVDEARSRGIAVDILDGKEGYFRLSLGAKSVVCRESLSELTSAIAMSRCQDKYVTHRWLSNASLRTPAFQLAGTADENRAFLEEHSRVVVKPTIGEQGKGITVGVDNEADLAVAIELASRFSERVLLESFHPGQDLRVVVINFRVVAAAIRKPALIRGDGVHDARTLIEKQSRRRAAATGGESSIPLDTETDRRLAASGYTLDSVIPEGEQVEVRKTANLHTGGTIHDVTSILHPRLVEASVRAARRLDIPVVGLDLMVRAPDQPDYVFIEANERVGLANHEPQPTAESFINLLFPLSVKIARRDPVYGPGEEDPAGFPESRHLQRTP</sequence>
<accession>A0A4Z0F832</accession>
<evidence type="ECO:0000313" key="6">
    <source>
        <dbReference type="EMBL" id="TFZ81409.1"/>
    </source>
</evidence>
<dbReference type="Pfam" id="PF08443">
    <property type="entry name" value="RimK"/>
    <property type="match status" value="1"/>
</dbReference>
<dbReference type="InterPro" id="IPR016181">
    <property type="entry name" value="Acyl_CoA_acyltransferase"/>
</dbReference>
<dbReference type="EMBL" id="SRIO01000024">
    <property type="protein sequence ID" value="TFZ81409.1"/>
    <property type="molecule type" value="Genomic_DNA"/>
</dbReference>
<keyword evidence="2" id="KW-0547">Nucleotide-binding</keyword>
<dbReference type="GO" id="GO:0005737">
    <property type="term" value="C:cytoplasm"/>
    <property type="evidence" value="ECO:0007669"/>
    <property type="project" value="TreeGrafter"/>
</dbReference>
<keyword evidence="7" id="KW-1185">Reference proteome</keyword>
<dbReference type="InterPro" id="IPR013651">
    <property type="entry name" value="ATP-grasp_RimK-type"/>
</dbReference>
<dbReference type="InterPro" id="IPR017534">
    <property type="entry name" value="GNAT-acetyltransferase"/>
</dbReference>
<dbReference type="PANTHER" id="PTHR21621">
    <property type="entry name" value="RIBOSOMAL PROTEIN S6 MODIFICATION PROTEIN"/>
    <property type="match status" value="1"/>
</dbReference>
<evidence type="ECO:0000256" key="2">
    <source>
        <dbReference type="PROSITE-ProRule" id="PRU00409"/>
    </source>
</evidence>
<dbReference type="AlphaFoldDB" id="A0A4Z0F832"/>
<dbReference type="OrthoDB" id="9803907at2"/>
<protein>
    <submittedName>
        <fullName evidence="6">N-acetylglutaminylglutamine synthetase</fullName>
    </submittedName>
</protein>
<dbReference type="GO" id="GO:0016747">
    <property type="term" value="F:acyltransferase activity, transferring groups other than amino-acyl groups"/>
    <property type="evidence" value="ECO:0007669"/>
    <property type="project" value="InterPro"/>
</dbReference>
<dbReference type="PROSITE" id="PS50975">
    <property type="entry name" value="ATP_GRASP"/>
    <property type="match status" value="1"/>
</dbReference>
<dbReference type="PROSITE" id="PS51186">
    <property type="entry name" value="GNAT"/>
    <property type="match status" value="1"/>
</dbReference>
<evidence type="ECO:0000256" key="1">
    <source>
        <dbReference type="ARBA" id="ARBA00023211"/>
    </source>
</evidence>
<feature type="domain" description="ATP-grasp" evidence="4">
    <location>
        <begin position="301"/>
        <end position="544"/>
    </location>
</feature>
<feature type="domain" description="N-acetyltransferase" evidence="5">
    <location>
        <begin position="82"/>
        <end position="232"/>
    </location>
</feature>
<dbReference type="SUPFAM" id="SSF56059">
    <property type="entry name" value="Glutathione synthetase ATP-binding domain-like"/>
    <property type="match status" value="1"/>
</dbReference>
<dbReference type="GO" id="GO:0005524">
    <property type="term" value="F:ATP binding"/>
    <property type="evidence" value="ECO:0007669"/>
    <property type="project" value="UniProtKB-UniRule"/>
</dbReference>
<gene>
    <name evidence="6" type="primary">ngg</name>
    <name evidence="6" type="ORF">E4680_12595</name>
</gene>
<reference evidence="6 7" key="1">
    <citation type="journal article" date="2019" name="ISME J.">
        <title>Candidatus Macondimonas diazotrophica, a novel gammaproteobacterial genus dominating crude-oil-contaminated coastal sediments.</title>
        <authorList>
            <person name="Karthikeyan S."/>
            <person name="Konstantinidis K."/>
        </authorList>
    </citation>
    <scope>NUCLEOTIDE SEQUENCE [LARGE SCALE GENOMIC DNA]</scope>
    <source>
        <strain evidence="6 7">KTK01</strain>
    </source>
</reference>
<dbReference type="RefSeq" id="WP_135282774.1">
    <property type="nucleotide sequence ID" value="NZ_SRIO01000024.1"/>
</dbReference>
<evidence type="ECO:0000259" key="4">
    <source>
        <dbReference type="PROSITE" id="PS50975"/>
    </source>
</evidence>
<dbReference type="GO" id="GO:0009432">
    <property type="term" value="P:SOS response"/>
    <property type="evidence" value="ECO:0007669"/>
    <property type="project" value="TreeGrafter"/>
</dbReference>
<comment type="caution">
    <text evidence="6">The sequence shown here is derived from an EMBL/GenBank/DDBJ whole genome shotgun (WGS) entry which is preliminary data.</text>
</comment>
<evidence type="ECO:0000313" key="7">
    <source>
        <dbReference type="Proteomes" id="UP000297890"/>
    </source>
</evidence>
<evidence type="ECO:0000256" key="3">
    <source>
        <dbReference type="SAM" id="MobiDB-lite"/>
    </source>
</evidence>